<dbReference type="PANTHER" id="PTHR43856">
    <property type="entry name" value="CARDIOLIPIN HYDROLASE"/>
    <property type="match status" value="1"/>
</dbReference>
<evidence type="ECO:0000259" key="7">
    <source>
        <dbReference type="PROSITE" id="PS50035"/>
    </source>
</evidence>
<dbReference type="GO" id="GO:0016891">
    <property type="term" value="F:RNA endonuclease activity producing 5'-phosphomonoesters, hydrolytic mechanism"/>
    <property type="evidence" value="ECO:0007669"/>
    <property type="project" value="TreeGrafter"/>
</dbReference>
<evidence type="ECO:0000256" key="6">
    <source>
        <dbReference type="ARBA" id="ARBA00023098"/>
    </source>
</evidence>
<evidence type="ECO:0000256" key="5">
    <source>
        <dbReference type="ARBA" id="ARBA00022963"/>
    </source>
</evidence>
<evidence type="ECO:0000256" key="4">
    <source>
        <dbReference type="ARBA" id="ARBA00022801"/>
    </source>
</evidence>
<dbReference type="Proteomes" id="UP000594892">
    <property type="component" value="Plasmid unnamed2"/>
</dbReference>
<dbReference type="Pfam" id="PF13091">
    <property type="entry name" value="PLDc_2"/>
    <property type="match status" value="1"/>
</dbReference>
<dbReference type="EMBL" id="CP065603">
    <property type="protein sequence ID" value="QPQ94823.1"/>
    <property type="molecule type" value="Genomic_DNA"/>
</dbReference>
<dbReference type="Gene3D" id="3.30.870.10">
    <property type="entry name" value="Endonuclease Chain A"/>
    <property type="match status" value="1"/>
</dbReference>
<dbReference type="SUPFAM" id="SSF56024">
    <property type="entry name" value="Phospholipase D/nuclease"/>
    <property type="match status" value="1"/>
</dbReference>
<dbReference type="InterPro" id="IPR051406">
    <property type="entry name" value="PLD_domain"/>
</dbReference>
<evidence type="ECO:0000256" key="3">
    <source>
        <dbReference type="ARBA" id="ARBA00012027"/>
    </source>
</evidence>
<dbReference type="GO" id="GO:0004630">
    <property type="term" value="F:phospholipase D activity"/>
    <property type="evidence" value="ECO:0007669"/>
    <property type="project" value="UniProtKB-EC"/>
</dbReference>
<comment type="catalytic activity">
    <reaction evidence="1">
        <text>a 1,2-diacyl-sn-glycero-3-phosphocholine + H2O = a 1,2-diacyl-sn-glycero-3-phosphate + choline + H(+)</text>
        <dbReference type="Rhea" id="RHEA:14445"/>
        <dbReference type="ChEBI" id="CHEBI:15354"/>
        <dbReference type="ChEBI" id="CHEBI:15377"/>
        <dbReference type="ChEBI" id="CHEBI:15378"/>
        <dbReference type="ChEBI" id="CHEBI:57643"/>
        <dbReference type="ChEBI" id="CHEBI:58608"/>
        <dbReference type="EC" id="3.1.4.4"/>
    </reaction>
</comment>
<keyword evidence="5" id="KW-0442">Lipid degradation</keyword>
<name>A0AAQ0BV34_BURGL</name>
<proteinExistence type="inferred from homology"/>
<keyword evidence="6" id="KW-0443">Lipid metabolism</keyword>
<geneLocation type="plasmid" evidence="8 9">
    <name>unnamed2</name>
</geneLocation>
<evidence type="ECO:0000313" key="8">
    <source>
        <dbReference type="EMBL" id="QPQ94823.1"/>
    </source>
</evidence>
<reference evidence="8 9" key="1">
    <citation type="submission" date="2020-12" db="EMBL/GenBank/DDBJ databases">
        <title>FDA dAtabase for Regulatory Grade micrObial Sequences (FDA-ARGOS): Supporting development and validation of Infectious Disease Dx tests.</title>
        <authorList>
            <person name="Minogue T."/>
            <person name="Wolcott M."/>
            <person name="Wasieloski L."/>
            <person name="Aguilar W."/>
            <person name="Moore D."/>
            <person name="Jaissle J."/>
            <person name="Tallon L."/>
            <person name="Sadzewicz L."/>
            <person name="Zhao X."/>
            <person name="Boylan J."/>
            <person name="Ott S."/>
            <person name="Bowen H."/>
            <person name="Vavikolanu K."/>
            <person name="Mehta A."/>
            <person name="Aluvathingal J."/>
            <person name="Nadendla S."/>
            <person name="Yan Y."/>
            <person name="Sichtig H."/>
        </authorList>
    </citation>
    <scope>NUCLEOTIDE SEQUENCE [LARGE SCALE GENOMIC DNA]</scope>
    <source>
        <strain evidence="8 9">FDAARGOS_949</strain>
        <plasmid evidence="8 9">unnamed2</plasmid>
    </source>
</reference>
<dbReference type="CDD" id="cd09170">
    <property type="entry name" value="PLDc_Nuc"/>
    <property type="match status" value="1"/>
</dbReference>
<dbReference type="PROSITE" id="PS50035">
    <property type="entry name" value="PLD"/>
    <property type="match status" value="1"/>
</dbReference>
<keyword evidence="8" id="KW-0614">Plasmid</keyword>
<gene>
    <name evidence="8" type="ORF">I6H06_29930</name>
</gene>
<evidence type="ECO:0000313" key="9">
    <source>
        <dbReference type="Proteomes" id="UP000594892"/>
    </source>
</evidence>
<sequence>MKLILVLILAGIAGYIILHDGSGNGLGGITSSVAHLADSLHGGPGGLSHSEGAPAGDRASVQFATSPDGQAEALVLSVIDSARSELDVAAYELTNRHIVSHLLARARAGVQVRVVLDRSQLDGRGSKLPELAAAGIPVRIDLAVPLMHDKFIVADRDTTQTGSMNYTQAGALHNAENVLVIWHHAAVAAAAFSAWTKLWDESQPYPGRQ</sequence>
<dbReference type="GO" id="GO:0016042">
    <property type="term" value="P:lipid catabolic process"/>
    <property type="evidence" value="ECO:0007669"/>
    <property type="project" value="UniProtKB-KW"/>
</dbReference>
<dbReference type="RefSeq" id="WP_017432460.1">
    <property type="nucleotide sequence ID" value="NZ_CP033655.1"/>
</dbReference>
<evidence type="ECO:0000256" key="2">
    <source>
        <dbReference type="ARBA" id="ARBA00008664"/>
    </source>
</evidence>
<dbReference type="GeneID" id="45693356"/>
<evidence type="ECO:0000256" key="1">
    <source>
        <dbReference type="ARBA" id="ARBA00000798"/>
    </source>
</evidence>
<comment type="similarity">
    <text evidence="2">Belongs to the phospholipase D family.</text>
</comment>
<dbReference type="InterPro" id="IPR025202">
    <property type="entry name" value="PLD-like_dom"/>
</dbReference>
<dbReference type="EC" id="3.1.4.4" evidence="3"/>
<feature type="domain" description="PLD phosphodiesterase" evidence="7">
    <location>
        <begin position="143"/>
        <end position="170"/>
    </location>
</feature>
<dbReference type="AlphaFoldDB" id="A0AAQ0BV34"/>
<organism evidence="8 9">
    <name type="scientific">Burkholderia glumae</name>
    <name type="common">Pseudomonas glumae</name>
    <dbReference type="NCBI Taxonomy" id="337"/>
    <lineage>
        <taxon>Bacteria</taxon>
        <taxon>Pseudomonadati</taxon>
        <taxon>Pseudomonadota</taxon>
        <taxon>Betaproteobacteria</taxon>
        <taxon>Burkholderiales</taxon>
        <taxon>Burkholderiaceae</taxon>
        <taxon>Burkholderia</taxon>
    </lineage>
</organism>
<dbReference type="GO" id="GO:0006793">
    <property type="term" value="P:phosphorus metabolic process"/>
    <property type="evidence" value="ECO:0007669"/>
    <property type="project" value="UniProtKB-ARBA"/>
</dbReference>
<dbReference type="PANTHER" id="PTHR43856:SF1">
    <property type="entry name" value="MITOCHONDRIAL CARDIOLIPIN HYDROLASE"/>
    <property type="match status" value="1"/>
</dbReference>
<accession>A0AAQ0BV34</accession>
<dbReference type="InterPro" id="IPR001736">
    <property type="entry name" value="PLipase_D/transphosphatidylase"/>
</dbReference>
<protein>
    <recommendedName>
        <fullName evidence="3">phospholipase D</fullName>
        <ecNumber evidence="3">3.1.4.4</ecNumber>
    </recommendedName>
</protein>
<keyword evidence="4" id="KW-0378">Hydrolase</keyword>